<dbReference type="AlphaFoldDB" id="A0A084IHP1"/>
<comment type="caution">
    <text evidence="1">The sequence shown here is derived from an EMBL/GenBank/DDBJ whole genome shotgun (WGS) entry which is preliminary data.</text>
</comment>
<name>A0A084IHP1_SALHC</name>
<gene>
    <name evidence="1" type="ORF">C41B8_16189</name>
</gene>
<organism evidence="1 2">
    <name type="scientific">Salinisphaera hydrothermalis (strain C41B8)</name>
    <dbReference type="NCBI Taxonomy" id="1304275"/>
    <lineage>
        <taxon>Bacteria</taxon>
        <taxon>Pseudomonadati</taxon>
        <taxon>Pseudomonadota</taxon>
        <taxon>Gammaproteobacteria</taxon>
        <taxon>Salinisphaerales</taxon>
        <taxon>Salinisphaeraceae</taxon>
        <taxon>Salinisphaera</taxon>
    </lineage>
</organism>
<keyword evidence="2" id="KW-1185">Reference proteome</keyword>
<sequence>MTALDYIAFVACYSQSHWVVGEAPDLAGSFGRAVYLKELEADDRGFKEIFAPSHEAIRDIGKR</sequence>
<protein>
    <submittedName>
        <fullName evidence="1">Uncharacterized protein</fullName>
    </submittedName>
</protein>
<dbReference type="RefSeq" id="WP_037340552.1">
    <property type="nucleotide sequence ID" value="NZ_APNK01000036.1"/>
</dbReference>
<reference evidence="1 2" key="1">
    <citation type="submission" date="2013-03" db="EMBL/GenBank/DDBJ databases">
        <title>Salinisphaera hydrothermalis C41B8 Genome Sequencing.</title>
        <authorList>
            <person name="Li C."/>
            <person name="Lai Q."/>
            <person name="Shao Z."/>
        </authorList>
    </citation>
    <scope>NUCLEOTIDE SEQUENCE [LARGE SCALE GENOMIC DNA]</scope>
    <source>
        <strain evidence="1 2">C41B8</strain>
    </source>
</reference>
<dbReference type="EMBL" id="APNK01000036">
    <property type="protein sequence ID" value="KEZ76225.1"/>
    <property type="molecule type" value="Genomic_DNA"/>
</dbReference>
<evidence type="ECO:0000313" key="2">
    <source>
        <dbReference type="Proteomes" id="UP000028302"/>
    </source>
</evidence>
<proteinExistence type="predicted"/>
<dbReference type="Proteomes" id="UP000028302">
    <property type="component" value="Unassembled WGS sequence"/>
</dbReference>
<evidence type="ECO:0000313" key="1">
    <source>
        <dbReference type="EMBL" id="KEZ76225.1"/>
    </source>
</evidence>
<accession>A0A084IHP1</accession>